<evidence type="ECO:0000313" key="3">
    <source>
        <dbReference type="EMBL" id="KUL28505.1"/>
    </source>
</evidence>
<feature type="region of interest" description="Disordered" evidence="1">
    <location>
        <begin position="1"/>
        <end position="58"/>
    </location>
</feature>
<dbReference type="Proteomes" id="UP000053244">
    <property type="component" value="Unassembled WGS sequence"/>
</dbReference>
<feature type="transmembrane region" description="Helical" evidence="2">
    <location>
        <begin position="125"/>
        <end position="143"/>
    </location>
</feature>
<sequence length="199" mass="21151">MTMSQPPSAPGFPAPGAYPGPGAFQGQPGQPAPLAQEIPAPYSGQPGPSGYTSPGQYQAPQSTFAPQGVLACRFCGSIPAAQAKFRGHQGMLIVMRFLSNEGPFCRDCGLGVFRHMTSRTLVQGWYGYASFIITPFTVLMNLFRRGKVANLPAPQPNPYAPSRPPMDPGPGLMERPLTWLGLLIPIAVIGLIVFAATHN</sequence>
<keyword evidence="2" id="KW-1133">Transmembrane helix</keyword>
<gene>
    <name evidence="3" type="ORF">ADL15_31645</name>
</gene>
<feature type="compositionally biased region" description="Low complexity" evidence="1">
    <location>
        <begin position="19"/>
        <end position="36"/>
    </location>
</feature>
<organism evidence="3 4">
    <name type="scientific">Actinoplanes awajinensis subsp. mycoplanecinus</name>
    <dbReference type="NCBI Taxonomy" id="135947"/>
    <lineage>
        <taxon>Bacteria</taxon>
        <taxon>Bacillati</taxon>
        <taxon>Actinomycetota</taxon>
        <taxon>Actinomycetes</taxon>
        <taxon>Micromonosporales</taxon>
        <taxon>Micromonosporaceae</taxon>
        <taxon>Actinoplanes</taxon>
    </lineage>
</organism>
<keyword evidence="2" id="KW-0472">Membrane</keyword>
<protein>
    <recommendedName>
        <fullName evidence="5">Toxin-antitoxin system, toxin component</fullName>
    </recommendedName>
</protein>
<reference evidence="3 4" key="1">
    <citation type="submission" date="2015-10" db="EMBL/GenBank/DDBJ databases">
        <authorList>
            <person name="Gilbert D.G."/>
        </authorList>
    </citation>
    <scope>NUCLEOTIDE SEQUENCE [LARGE SCALE GENOMIC DNA]</scope>
    <source>
        <strain evidence="3 4">NRRL B-16712</strain>
    </source>
</reference>
<feature type="transmembrane region" description="Helical" evidence="2">
    <location>
        <begin position="177"/>
        <end position="196"/>
    </location>
</feature>
<feature type="compositionally biased region" description="Pro residues" evidence="1">
    <location>
        <begin position="7"/>
        <end position="18"/>
    </location>
</feature>
<dbReference type="EMBL" id="LLZH01000288">
    <property type="protein sequence ID" value="KUL28505.1"/>
    <property type="molecule type" value="Genomic_DNA"/>
</dbReference>
<evidence type="ECO:0000256" key="1">
    <source>
        <dbReference type="SAM" id="MobiDB-lite"/>
    </source>
</evidence>
<evidence type="ECO:0000313" key="4">
    <source>
        <dbReference type="Proteomes" id="UP000053244"/>
    </source>
</evidence>
<comment type="caution">
    <text evidence="3">The sequence shown here is derived from an EMBL/GenBank/DDBJ whole genome shotgun (WGS) entry which is preliminary data.</text>
</comment>
<evidence type="ECO:0000256" key="2">
    <source>
        <dbReference type="SAM" id="Phobius"/>
    </source>
</evidence>
<dbReference type="AlphaFoldDB" id="A0A101JKG3"/>
<keyword evidence="4" id="KW-1185">Reference proteome</keyword>
<proteinExistence type="predicted"/>
<dbReference type="OrthoDB" id="3298677at2"/>
<keyword evidence="2" id="KW-0812">Transmembrane</keyword>
<dbReference type="RefSeq" id="WP_157441719.1">
    <property type="nucleotide sequence ID" value="NZ_LLZH01000288.1"/>
</dbReference>
<accession>A0A101JKG3</accession>
<name>A0A101JKG3_9ACTN</name>
<evidence type="ECO:0008006" key="5">
    <source>
        <dbReference type="Google" id="ProtNLM"/>
    </source>
</evidence>